<keyword evidence="1" id="KW-0805">Transcription regulation</keyword>
<dbReference type="SUPFAM" id="SSF54909">
    <property type="entry name" value="Dimeric alpha+beta barrel"/>
    <property type="match status" value="1"/>
</dbReference>
<dbReference type="InterPro" id="IPR000485">
    <property type="entry name" value="AsnC-type_HTH_dom"/>
</dbReference>
<dbReference type="GO" id="GO:0043565">
    <property type="term" value="F:sequence-specific DNA binding"/>
    <property type="evidence" value="ECO:0007669"/>
    <property type="project" value="InterPro"/>
</dbReference>
<evidence type="ECO:0000313" key="6">
    <source>
        <dbReference type="EMBL" id="HGE66662.1"/>
    </source>
</evidence>
<keyword evidence="2" id="KW-0238">DNA-binding</keyword>
<dbReference type="InterPro" id="IPR019888">
    <property type="entry name" value="Tscrpt_reg_AsnC-like"/>
</dbReference>
<dbReference type="PROSITE" id="PS51000">
    <property type="entry name" value="HTH_DEOR_2"/>
    <property type="match status" value="1"/>
</dbReference>
<dbReference type="EMBL" id="DTAK01000001">
    <property type="protein sequence ID" value="HGU58625.1"/>
    <property type="molecule type" value="Genomic_DNA"/>
</dbReference>
<evidence type="ECO:0000256" key="3">
    <source>
        <dbReference type="ARBA" id="ARBA00023163"/>
    </source>
</evidence>
<dbReference type="InterPro" id="IPR036390">
    <property type="entry name" value="WH_DNA-bd_sf"/>
</dbReference>
<dbReference type="Pfam" id="PF01037">
    <property type="entry name" value="AsnC_trans_reg"/>
    <property type="match status" value="1"/>
</dbReference>
<proteinExistence type="predicted"/>
<evidence type="ECO:0000313" key="8">
    <source>
        <dbReference type="EMBL" id="HHF48446.1"/>
    </source>
</evidence>
<dbReference type="PROSITE" id="PS50956">
    <property type="entry name" value="HTH_ASNC_2"/>
    <property type="match status" value="1"/>
</dbReference>
<dbReference type="InterPro" id="IPR011991">
    <property type="entry name" value="ArsR-like_HTH"/>
</dbReference>
<comment type="caution">
    <text evidence="7">The sequence shown here is derived from an EMBL/GenBank/DDBJ whole genome shotgun (WGS) entry which is preliminary data.</text>
</comment>
<dbReference type="Gene3D" id="3.30.70.920">
    <property type="match status" value="1"/>
</dbReference>
<dbReference type="PANTHER" id="PTHR30154">
    <property type="entry name" value="LEUCINE-RESPONSIVE REGULATORY PROTEIN"/>
    <property type="match status" value="1"/>
</dbReference>
<evidence type="ECO:0000313" key="7">
    <source>
        <dbReference type="EMBL" id="HGU58625.1"/>
    </source>
</evidence>
<dbReference type="SUPFAM" id="SSF46785">
    <property type="entry name" value="Winged helix' DNA-binding domain"/>
    <property type="match status" value="1"/>
</dbReference>
<feature type="domain" description="HTH deoR-type" evidence="5">
    <location>
        <begin position="1"/>
        <end position="56"/>
    </location>
</feature>
<dbReference type="GO" id="GO:0003700">
    <property type="term" value="F:DNA-binding transcription factor activity"/>
    <property type="evidence" value="ECO:0007669"/>
    <property type="project" value="InterPro"/>
</dbReference>
<dbReference type="SMART" id="SM00344">
    <property type="entry name" value="HTH_ASNC"/>
    <property type="match status" value="1"/>
</dbReference>
<dbReference type="Pfam" id="PF13412">
    <property type="entry name" value="HTH_24"/>
    <property type="match status" value="1"/>
</dbReference>
<keyword evidence="3" id="KW-0804">Transcription</keyword>
<evidence type="ECO:0000259" key="4">
    <source>
        <dbReference type="PROSITE" id="PS50956"/>
    </source>
</evidence>
<dbReference type="PANTHER" id="PTHR30154:SF34">
    <property type="entry name" value="TRANSCRIPTIONAL REGULATOR AZLB"/>
    <property type="match status" value="1"/>
</dbReference>
<dbReference type="InterPro" id="IPR036388">
    <property type="entry name" value="WH-like_DNA-bd_sf"/>
</dbReference>
<gene>
    <name evidence="8" type="ORF">ENL48_04600</name>
    <name evidence="7" type="ORF">ENT89_00045</name>
    <name evidence="6" type="ORF">ENX77_06070</name>
</gene>
<accession>A0A7C4S4M6</accession>
<dbReference type="InterPro" id="IPR019885">
    <property type="entry name" value="Tscrpt_reg_HTH_AsnC-type_CS"/>
</dbReference>
<feature type="domain" description="HTH asnC-type" evidence="4">
    <location>
        <begin position="1"/>
        <end position="62"/>
    </location>
</feature>
<organism evidence="7">
    <name type="scientific">Geoglobus ahangari</name>
    <dbReference type="NCBI Taxonomy" id="113653"/>
    <lineage>
        <taxon>Archaea</taxon>
        <taxon>Methanobacteriati</taxon>
        <taxon>Methanobacteriota</taxon>
        <taxon>Archaeoglobi</taxon>
        <taxon>Archaeoglobales</taxon>
        <taxon>Archaeoglobaceae</taxon>
        <taxon>Geoglobus</taxon>
    </lineage>
</organism>
<evidence type="ECO:0000256" key="2">
    <source>
        <dbReference type="ARBA" id="ARBA00023125"/>
    </source>
</evidence>
<dbReference type="InterPro" id="IPR019887">
    <property type="entry name" value="Tscrpt_reg_AsnC/Lrp_C"/>
</dbReference>
<dbReference type="PROSITE" id="PS00519">
    <property type="entry name" value="HTH_ASNC_1"/>
    <property type="match status" value="1"/>
</dbReference>
<dbReference type="GO" id="GO:0005829">
    <property type="term" value="C:cytosol"/>
    <property type="evidence" value="ECO:0007669"/>
    <property type="project" value="TreeGrafter"/>
</dbReference>
<dbReference type="CDD" id="cd00090">
    <property type="entry name" value="HTH_ARSR"/>
    <property type="match status" value="1"/>
</dbReference>
<dbReference type="PRINTS" id="PR00033">
    <property type="entry name" value="HTHASNC"/>
</dbReference>
<evidence type="ECO:0000256" key="1">
    <source>
        <dbReference type="ARBA" id="ARBA00023015"/>
    </source>
</evidence>
<sequence>MDEKDQIIIEAMMKNGRISKMELARILGITEAAVRKRIAKLEEKGIILGYKAVIDYKAAGFLASITGIDVDPEKLWYVVEKLRDFDEIKSIWLTTGDHTIMTEILTKRTEELLKVHKEIEKIDGVRRVCPAIIISTLKF</sequence>
<dbReference type="EMBL" id="DTPI01000031">
    <property type="protein sequence ID" value="HGE66662.1"/>
    <property type="molecule type" value="Genomic_DNA"/>
</dbReference>
<dbReference type="Gene3D" id="1.10.10.10">
    <property type="entry name" value="Winged helix-like DNA-binding domain superfamily/Winged helix DNA-binding domain"/>
    <property type="match status" value="1"/>
</dbReference>
<dbReference type="GO" id="GO:0043200">
    <property type="term" value="P:response to amino acid"/>
    <property type="evidence" value="ECO:0007669"/>
    <property type="project" value="TreeGrafter"/>
</dbReference>
<protein>
    <submittedName>
        <fullName evidence="7">Lrp/AsnC family transcriptional regulator</fullName>
    </submittedName>
</protein>
<dbReference type="AlphaFoldDB" id="A0A7C4S4M6"/>
<evidence type="ECO:0000259" key="5">
    <source>
        <dbReference type="PROSITE" id="PS51000"/>
    </source>
</evidence>
<dbReference type="EMBL" id="DRUC01000068">
    <property type="protein sequence ID" value="HHF48446.1"/>
    <property type="molecule type" value="Genomic_DNA"/>
</dbReference>
<dbReference type="InterPro" id="IPR011008">
    <property type="entry name" value="Dimeric_a/b-barrel"/>
</dbReference>
<name>A0A7C4S4M6_9EURY</name>
<reference evidence="7" key="1">
    <citation type="journal article" date="2020" name="mSystems">
        <title>Genome- and Community-Level Interaction Insights into Carbon Utilization and Element Cycling Functions of Hydrothermarchaeota in Hydrothermal Sediment.</title>
        <authorList>
            <person name="Zhou Z."/>
            <person name="Liu Y."/>
            <person name="Xu W."/>
            <person name="Pan J."/>
            <person name="Luo Z.H."/>
            <person name="Li M."/>
        </authorList>
    </citation>
    <scope>NUCLEOTIDE SEQUENCE [LARGE SCALE GENOMIC DNA]</scope>
    <source>
        <strain evidence="8">SpSt-10</strain>
        <strain evidence="7">SpSt-62</strain>
        <strain evidence="6">SpSt-97</strain>
    </source>
</reference>
<dbReference type="InterPro" id="IPR001034">
    <property type="entry name" value="DeoR_HTH"/>
</dbReference>